<gene>
    <name evidence="6" type="ORF">C2G38_460611</name>
</gene>
<dbReference type="Pfam" id="PF13639">
    <property type="entry name" value="zf-RING_2"/>
    <property type="match status" value="1"/>
</dbReference>
<dbReference type="PANTHER" id="PTHR22763">
    <property type="entry name" value="RING ZINC FINGER PROTEIN"/>
    <property type="match status" value="1"/>
</dbReference>
<evidence type="ECO:0000313" key="6">
    <source>
        <dbReference type="EMBL" id="RIB25532.1"/>
    </source>
</evidence>
<comment type="caution">
    <text evidence="6">The sequence shown here is derived from an EMBL/GenBank/DDBJ whole genome shotgun (WGS) entry which is preliminary data.</text>
</comment>
<protein>
    <recommendedName>
        <fullName evidence="5">RING-type domain-containing protein</fullName>
    </recommendedName>
</protein>
<dbReference type="AlphaFoldDB" id="A0A397VUW6"/>
<dbReference type="InterPro" id="IPR050731">
    <property type="entry name" value="HRD1_E3_ubiq-ligases"/>
</dbReference>
<keyword evidence="3" id="KW-0862">Zinc</keyword>
<keyword evidence="1" id="KW-0479">Metal-binding</keyword>
<dbReference type="OrthoDB" id="8062037at2759"/>
<name>A0A397VUW6_9GLOM</name>
<reference evidence="6 7" key="1">
    <citation type="submission" date="2018-06" db="EMBL/GenBank/DDBJ databases">
        <title>Comparative genomics reveals the genomic features of Rhizophagus irregularis, R. cerebriforme, R. diaphanum and Gigaspora rosea, and their symbiotic lifestyle signature.</title>
        <authorList>
            <person name="Morin E."/>
            <person name="San Clemente H."/>
            <person name="Chen E.C.H."/>
            <person name="De La Providencia I."/>
            <person name="Hainaut M."/>
            <person name="Kuo A."/>
            <person name="Kohler A."/>
            <person name="Murat C."/>
            <person name="Tang N."/>
            <person name="Roy S."/>
            <person name="Loubradou J."/>
            <person name="Henrissat B."/>
            <person name="Grigoriev I.V."/>
            <person name="Corradi N."/>
            <person name="Roux C."/>
            <person name="Martin F.M."/>
        </authorList>
    </citation>
    <scope>NUCLEOTIDE SEQUENCE [LARGE SCALE GENOMIC DNA]</scope>
    <source>
        <strain evidence="6 7">DAOM 194757</strain>
    </source>
</reference>
<dbReference type="GO" id="GO:0043161">
    <property type="term" value="P:proteasome-mediated ubiquitin-dependent protein catabolic process"/>
    <property type="evidence" value="ECO:0007669"/>
    <property type="project" value="TreeGrafter"/>
</dbReference>
<dbReference type="Gene3D" id="3.30.40.10">
    <property type="entry name" value="Zinc/RING finger domain, C3HC4 (zinc finger)"/>
    <property type="match status" value="1"/>
</dbReference>
<evidence type="ECO:0000256" key="2">
    <source>
        <dbReference type="ARBA" id="ARBA00022771"/>
    </source>
</evidence>
<evidence type="ECO:0000256" key="4">
    <source>
        <dbReference type="PROSITE-ProRule" id="PRU00175"/>
    </source>
</evidence>
<accession>A0A397VUW6</accession>
<evidence type="ECO:0000256" key="1">
    <source>
        <dbReference type="ARBA" id="ARBA00022723"/>
    </source>
</evidence>
<evidence type="ECO:0000259" key="5">
    <source>
        <dbReference type="PROSITE" id="PS50089"/>
    </source>
</evidence>
<dbReference type="EMBL" id="QKWP01000171">
    <property type="protein sequence ID" value="RIB25532.1"/>
    <property type="molecule type" value="Genomic_DNA"/>
</dbReference>
<evidence type="ECO:0000256" key="3">
    <source>
        <dbReference type="ARBA" id="ARBA00022833"/>
    </source>
</evidence>
<dbReference type="GO" id="GO:0012505">
    <property type="term" value="C:endomembrane system"/>
    <property type="evidence" value="ECO:0007669"/>
    <property type="project" value="TreeGrafter"/>
</dbReference>
<dbReference type="GO" id="GO:0061630">
    <property type="term" value="F:ubiquitin protein ligase activity"/>
    <property type="evidence" value="ECO:0007669"/>
    <property type="project" value="TreeGrafter"/>
</dbReference>
<keyword evidence="7" id="KW-1185">Reference proteome</keyword>
<dbReference type="InterPro" id="IPR013083">
    <property type="entry name" value="Znf_RING/FYVE/PHD"/>
</dbReference>
<dbReference type="SUPFAM" id="SSF57850">
    <property type="entry name" value="RING/U-box"/>
    <property type="match status" value="1"/>
</dbReference>
<dbReference type="PROSITE" id="PS50089">
    <property type="entry name" value="ZF_RING_2"/>
    <property type="match status" value="1"/>
</dbReference>
<dbReference type="GO" id="GO:0008270">
    <property type="term" value="F:zinc ion binding"/>
    <property type="evidence" value="ECO:0007669"/>
    <property type="project" value="UniProtKB-KW"/>
</dbReference>
<evidence type="ECO:0000313" key="7">
    <source>
        <dbReference type="Proteomes" id="UP000266673"/>
    </source>
</evidence>
<proteinExistence type="predicted"/>
<keyword evidence="2 4" id="KW-0863">Zinc-finger</keyword>
<dbReference type="SMART" id="SM00184">
    <property type="entry name" value="RING"/>
    <property type="match status" value="1"/>
</dbReference>
<sequence>MLKIYQFSGNGEPIQINGSRLTMPQGVFNSKISQVVVLEELEGSRMPVPFEDVSPEDTCIICLDSFVDPDTTTSDQHVVKLPPCHGHYFHRVCVASAIKLRDECPMCKKRVDY</sequence>
<feature type="domain" description="RING-type" evidence="5">
    <location>
        <begin position="59"/>
        <end position="108"/>
    </location>
</feature>
<dbReference type="InterPro" id="IPR001841">
    <property type="entry name" value="Znf_RING"/>
</dbReference>
<dbReference type="Proteomes" id="UP000266673">
    <property type="component" value="Unassembled WGS sequence"/>
</dbReference>
<organism evidence="6 7">
    <name type="scientific">Gigaspora rosea</name>
    <dbReference type="NCBI Taxonomy" id="44941"/>
    <lineage>
        <taxon>Eukaryota</taxon>
        <taxon>Fungi</taxon>
        <taxon>Fungi incertae sedis</taxon>
        <taxon>Mucoromycota</taxon>
        <taxon>Glomeromycotina</taxon>
        <taxon>Glomeromycetes</taxon>
        <taxon>Diversisporales</taxon>
        <taxon>Gigasporaceae</taxon>
        <taxon>Gigaspora</taxon>
    </lineage>
</organism>